<dbReference type="OrthoDB" id="5464618at2"/>
<dbReference type="AlphaFoldDB" id="A0A085B6M7"/>
<evidence type="ECO:0008006" key="3">
    <source>
        <dbReference type="Google" id="ProtNLM"/>
    </source>
</evidence>
<dbReference type="InterPro" id="IPR029063">
    <property type="entry name" value="SAM-dependent_MTases_sf"/>
</dbReference>
<sequence length="266" mass="30877">MTKLQKLKNAIQYIIKQPSLLNIILDLNDIRKQEFQKKYPQFLSLPEVSLDEISGGNFESNIDLCILDGGSLPTDLALLKTLSKGKNSYFEIGTWRGESVWNVAKEIDDCTTLNLSKEEMEAMGWNKRYAELHGILSKKNPKILHLEGNTKTYDFAGLNKKYDLIFIDGDHSYEMVKHDTEKVFQHLVHDETVVVWHDYAYNPEKIRYEVFKAILDALPKELHHNLYHPQNTMCAIFTKKKYKTSTFESPKTPEVLFEVKLKSNKF</sequence>
<dbReference type="SUPFAM" id="SSF53335">
    <property type="entry name" value="S-adenosyl-L-methionine-dependent methyltransferases"/>
    <property type="match status" value="1"/>
</dbReference>
<evidence type="ECO:0000313" key="1">
    <source>
        <dbReference type="EMBL" id="KFC18122.1"/>
    </source>
</evidence>
<comment type="caution">
    <text evidence="1">The sequence shown here is derived from an EMBL/GenBank/DDBJ whole genome shotgun (WGS) entry which is preliminary data.</text>
</comment>
<name>A0A085B6M7_9FLAO</name>
<proteinExistence type="predicted"/>
<organism evidence="1 2">
    <name type="scientific">Epilithonimonas lactis</name>
    <dbReference type="NCBI Taxonomy" id="421072"/>
    <lineage>
        <taxon>Bacteria</taxon>
        <taxon>Pseudomonadati</taxon>
        <taxon>Bacteroidota</taxon>
        <taxon>Flavobacteriia</taxon>
        <taxon>Flavobacteriales</taxon>
        <taxon>Weeksellaceae</taxon>
        <taxon>Chryseobacterium group</taxon>
        <taxon>Epilithonimonas</taxon>
    </lineage>
</organism>
<dbReference type="Gene3D" id="3.40.50.150">
    <property type="entry name" value="Vaccinia Virus protein VP39"/>
    <property type="match status" value="1"/>
</dbReference>
<reference evidence="1 2" key="1">
    <citation type="submission" date="2014-07" db="EMBL/GenBank/DDBJ databases">
        <title>Epilithonimonas lactis LMG 22401 Genome.</title>
        <authorList>
            <person name="Pipes S.E."/>
            <person name="Stropko S.J."/>
        </authorList>
    </citation>
    <scope>NUCLEOTIDE SEQUENCE [LARGE SCALE GENOMIC DNA]</scope>
    <source>
        <strain evidence="1 2">LMG 24401</strain>
    </source>
</reference>
<gene>
    <name evidence="1" type="ORF">IO89_18500</name>
</gene>
<evidence type="ECO:0000313" key="2">
    <source>
        <dbReference type="Proteomes" id="UP000028623"/>
    </source>
</evidence>
<dbReference type="STRING" id="421072.SAMN04488097_3936"/>
<protein>
    <recommendedName>
        <fullName evidence="3">Class I SAM-dependent methyltransferase</fullName>
    </recommendedName>
</protein>
<dbReference type="Pfam" id="PF13578">
    <property type="entry name" value="Methyltransf_24"/>
    <property type="match status" value="1"/>
</dbReference>
<keyword evidence="2" id="KW-1185">Reference proteome</keyword>
<dbReference type="EMBL" id="JPLY01000008">
    <property type="protein sequence ID" value="KFC18122.1"/>
    <property type="molecule type" value="Genomic_DNA"/>
</dbReference>
<dbReference type="Proteomes" id="UP000028623">
    <property type="component" value="Unassembled WGS sequence"/>
</dbReference>
<accession>A0A085B6M7</accession>
<dbReference type="RefSeq" id="WP_034979093.1">
    <property type="nucleotide sequence ID" value="NZ_FOFI01000007.1"/>
</dbReference>
<dbReference type="eggNOG" id="COG4122">
    <property type="taxonomic scope" value="Bacteria"/>
</dbReference>